<protein>
    <submittedName>
        <fullName evidence="1">Uncharacterized protein</fullName>
    </submittedName>
</protein>
<dbReference type="Proteomes" id="UP000237000">
    <property type="component" value="Unassembled WGS sequence"/>
</dbReference>
<comment type="caution">
    <text evidence="1">The sequence shown here is derived from an EMBL/GenBank/DDBJ whole genome shotgun (WGS) entry which is preliminary data.</text>
</comment>
<dbReference type="InParanoid" id="A0A2P5F2T3"/>
<feature type="non-terminal residue" evidence="1">
    <location>
        <position position="1"/>
    </location>
</feature>
<gene>
    <name evidence="1" type="ORF">TorRG33x02_121780</name>
</gene>
<evidence type="ECO:0000313" key="2">
    <source>
        <dbReference type="Proteomes" id="UP000237000"/>
    </source>
</evidence>
<name>A0A2P5F2T3_TREOI</name>
<accession>A0A2P5F2T3</accession>
<dbReference type="AlphaFoldDB" id="A0A2P5F2T3"/>
<organism evidence="1 2">
    <name type="scientific">Trema orientale</name>
    <name type="common">Charcoal tree</name>
    <name type="synonym">Celtis orientalis</name>
    <dbReference type="NCBI Taxonomy" id="63057"/>
    <lineage>
        <taxon>Eukaryota</taxon>
        <taxon>Viridiplantae</taxon>
        <taxon>Streptophyta</taxon>
        <taxon>Embryophyta</taxon>
        <taxon>Tracheophyta</taxon>
        <taxon>Spermatophyta</taxon>
        <taxon>Magnoliopsida</taxon>
        <taxon>eudicotyledons</taxon>
        <taxon>Gunneridae</taxon>
        <taxon>Pentapetalae</taxon>
        <taxon>rosids</taxon>
        <taxon>fabids</taxon>
        <taxon>Rosales</taxon>
        <taxon>Cannabaceae</taxon>
        <taxon>Trema</taxon>
    </lineage>
</organism>
<dbReference type="OrthoDB" id="10425963at2759"/>
<dbReference type="EMBL" id="JXTC01000069">
    <property type="protein sequence ID" value="PON92106.1"/>
    <property type="molecule type" value="Genomic_DNA"/>
</dbReference>
<proteinExistence type="predicted"/>
<evidence type="ECO:0000313" key="1">
    <source>
        <dbReference type="EMBL" id="PON92106.1"/>
    </source>
</evidence>
<sequence>LGNGVALWLYAKLGGQRLLSTSTVSVLHGRYGSEFDPGV</sequence>
<reference evidence="2" key="1">
    <citation type="submission" date="2016-06" db="EMBL/GenBank/DDBJ databases">
        <title>Parallel loss of symbiosis genes in relatives of nitrogen-fixing non-legume Parasponia.</title>
        <authorList>
            <person name="Van Velzen R."/>
            <person name="Holmer R."/>
            <person name="Bu F."/>
            <person name="Rutten L."/>
            <person name="Van Zeijl A."/>
            <person name="Liu W."/>
            <person name="Santuari L."/>
            <person name="Cao Q."/>
            <person name="Sharma T."/>
            <person name="Shen D."/>
            <person name="Roswanjaya Y."/>
            <person name="Wardhani T."/>
            <person name="Kalhor M.S."/>
            <person name="Jansen J."/>
            <person name="Van den Hoogen J."/>
            <person name="Gungor B."/>
            <person name="Hartog M."/>
            <person name="Hontelez J."/>
            <person name="Verver J."/>
            <person name="Yang W.-C."/>
            <person name="Schijlen E."/>
            <person name="Repin R."/>
            <person name="Schilthuizen M."/>
            <person name="Schranz E."/>
            <person name="Heidstra R."/>
            <person name="Miyata K."/>
            <person name="Fedorova E."/>
            <person name="Kohlen W."/>
            <person name="Bisseling T."/>
            <person name="Smit S."/>
            <person name="Geurts R."/>
        </authorList>
    </citation>
    <scope>NUCLEOTIDE SEQUENCE [LARGE SCALE GENOMIC DNA]</scope>
    <source>
        <strain evidence="2">cv. RG33-2</strain>
    </source>
</reference>
<keyword evidence="2" id="KW-1185">Reference proteome</keyword>